<organism evidence="1 2">
    <name type="scientific">Campylobacter gracilis RM3268</name>
    <dbReference type="NCBI Taxonomy" id="553220"/>
    <lineage>
        <taxon>Bacteria</taxon>
        <taxon>Pseudomonadati</taxon>
        <taxon>Campylobacterota</taxon>
        <taxon>Epsilonproteobacteria</taxon>
        <taxon>Campylobacterales</taxon>
        <taxon>Campylobacteraceae</taxon>
        <taxon>Campylobacter</taxon>
    </lineage>
</organism>
<evidence type="ECO:0000313" key="2">
    <source>
        <dbReference type="Proteomes" id="UP000005709"/>
    </source>
</evidence>
<gene>
    <name evidence="1" type="ORF">CAMGR0001_1823</name>
</gene>
<dbReference type="EMBL" id="ACYG01000007">
    <property type="protein sequence ID" value="EEV18808.1"/>
    <property type="molecule type" value="Genomic_DNA"/>
</dbReference>
<evidence type="ECO:0000313" key="1">
    <source>
        <dbReference type="EMBL" id="EEV18808.1"/>
    </source>
</evidence>
<keyword evidence="2" id="KW-1185">Reference proteome</keyword>
<protein>
    <submittedName>
        <fullName evidence="1">Uncharacterized protein</fullName>
    </submittedName>
</protein>
<proteinExistence type="predicted"/>
<accession>C8PEC2</accession>
<dbReference type="AlphaFoldDB" id="C8PEC2"/>
<comment type="caution">
    <text evidence="1">The sequence shown here is derived from an EMBL/GenBank/DDBJ whole genome shotgun (WGS) entry which is preliminary data.</text>
</comment>
<reference evidence="1 2" key="1">
    <citation type="submission" date="2009-07" db="EMBL/GenBank/DDBJ databases">
        <authorList>
            <person name="Madupu R."/>
            <person name="Sebastian Y."/>
            <person name="Durkin A.S."/>
            <person name="Torralba M."/>
            <person name="Methe B."/>
            <person name="Sutton G.G."/>
            <person name="Strausberg R.L."/>
            <person name="Nelson K.E."/>
        </authorList>
    </citation>
    <scope>NUCLEOTIDE SEQUENCE [LARGE SCALE GENOMIC DNA]</scope>
    <source>
        <strain evidence="1 2">RM3268</strain>
    </source>
</reference>
<sequence>MKFCSHYSKNSIEFSRGKTTRIKFYRPRRFVARAFSAIRAKISAQSNSAS</sequence>
<dbReference type="Proteomes" id="UP000005709">
    <property type="component" value="Unassembled WGS sequence"/>
</dbReference>
<name>C8PEC2_9BACT</name>